<gene>
    <name evidence="1" type="ORF">C9374_003493</name>
</gene>
<proteinExistence type="predicted"/>
<dbReference type="GeneID" id="68095948"/>
<accession>A0AA88GTD9</accession>
<sequence>MIPPRQQVKVTITQQDTPLAGYTEEEYDQLFESGHDLPSWDEILRLVGEMHHEEVKNSVDQDKRLKECYEKILQGGDEKTNSKQPCILESKD</sequence>
<comment type="caution">
    <text evidence="1">The sequence shown here is derived from an EMBL/GenBank/DDBJ whole genome shotgun (WGS) entry which is preliminary data.</text>
</comment>
<reference evidence="1 2" key="1">
    <citation type="journal article" date="2018" name="BMC Genomics">
        <title>The genome of Naegleria lovaniensis, the basis for a comparative approach to unravel pathogenicity factors of the human pathogenic amoeba N. fowleri.</title>
        <authorList>
            <person name="Liechti N."/>
            <person name="Schurch N."/>
            <person name="Bruggmann R."/>
            <person name="Wittwer M."/>
        </authorList>
    </citation>
    <scope>NUCLEOTIDE SEQUENCE [LARGE SCALE GENOMIC DNA]</scope>
    <source>
        <strain evidence="1 2">ATCC 30569</strain>
    </source>
</reference>
<keyword evidence="2" id="KW-1185">Reference proteome</keyword>
<evidence type="ECO:0000313" key="1">
    <source>
        <dbReference type="EMBL" id="KAG2385678.1"/>
    </source>
</evidence>
<organism evidence="1 2">
    <name type="scientific">Naegleria lovaniensis</name>
    <name type="common">Amoeba</name>
    <dbReference type="NCBI Taxonomy" id="51637"/>
    <lineage>
        <taxon>Eukaryota</taxon>
        <taxon>Discoba</taxon>
        <taxon>Heterolobosea</taxon>
        <taxon>Tetramitia</taxon>
        <taxon>Eutetramitia</taxon>
        <taxon>Vahlkampfiidae</taxon>
        <taxon>Naegleria</taxon>
    </lineage>
</organism>
<name>A0AA88GTD9_NAELO</name>
<dbReference type="RefSeq" id="XP_044549671.1">
    <property type="nucleotide sequence ID" value="XM_044693027.1"/>
</dbReference>
<evidence type="ECO:0000313" key="2">
    <source>
        <dbReference type="Proteomes" id="UP000816034"/>
    </source>
</evidence>
<dbReference type="AlphaFoldDB" id="A0AA88GTD9"/>
<dbReference type="EMBL" id="PYSW02000018">
    <property type="protein sequence ID" value="KAG2385678.1"/>
    <property type="molecule type" value="Genomic_DNA"/>
</dbReference>
<dbReference type="Proteomes" id="UP000816034">
    <property type="component" value="Unassembled WGS sequence"/>
</dbReference>
<protein>
    <submittedName>
        <fullName evidence="1">Uncharacterized protein</fullName>
    </submittedName>
</protein>